<evidence type="ECO:0000313" key="2">
    <source>
        <dbReference type="EMBL" id="PNT35672.1"/>
    </source>
</evidence>
<sequence>MSNHGLPTNPLPEFALLVITLPSIHNQSFKCKQSKHKKGSLPILTNQEPPNPSQYRSSTCTCAPGINISYF</sequence>
<dbReference type="InParanoid" id="A0A2K2ADR7"/>
<keyword evidence="3" id="KW-1185">Reference proteome</keyword>
<evidence type="ECO:0000256" key="1">
    <source>
        <dbReference type="SAM" id="MobiDB-lite"/>
    </source>
</evidence>
<gene>
    <name evidence="2" type="ORF">POPTR_005G086600</name>
</gene>
<feature type="compositionally biased region" description="Polar residues" evidence="1">
    <location>
        <begin position="43"/>
        <end position="56"/>
    </location>
</feature>
<protein>
    <submittedName>
        <fullName evidence="2">Uncharacterized protein</fullName>
    </submittedName>
</protein>
<dbReference type="AlphaFoldDB" id="A0A2K2ADR7"/>
<evidence type="ECO:0000313" key="3">
    <source>
        <dbReference type="Proteomes" id="UP000006729"/>
    </source>
</evidence>
<accession>A0A2K2ADR7</accession>
<reference evidence="2 3" key="1">
    <citation type="journal article" date="2006" name="Science">
        <title>The genome of black cottonwood, Populus trichocarpa (Torr. &amp; Gray).</title>
        <authorList>
            <person name="Tuskan G.A."/>
            <person name="Difazio S."/>
            <person name="Jansson S."/>
            <person name="Bohlmann J."/>
            <person name="Grigoriev I."/>
            <person name="Hellsten U."/>
            <person name="Putnam N."/>
            <person name="Ralph S."/>
            <person name="Rombauts S."/>
            <person name="Salamov A."/>
            <person name="Schein J."/>
            <person name="Sterck L."/>
            <person name="Aerts A."/>
            <person name="Bhalerao R.R."/>
            <person name="Bhalerao R.P."/>
            <person name="Blaudez D."/>
            <person name="Boerjan W."/>
            <person name="Brun A."/>
            <person name="Brunner A."/>
            <person name="Busov V."/>
            <person name="Campbell M."/>
            <person name="Carlson J."/>
            <person name="Chalot M."/>
            <person name="Chapman J."/>
            <person name="Chen G.L."/>
            <person name="Cooper D."/>
            <person name="Coutinho P.M."/>
            <person name="Couturier J."/>
            <person name="Covert S."/>
            <person name="Cronk Q."/>
            <person name="Cunningham R."/>
            <person name="Davis J."/>
            <person name="Degroeve S."/>
            <person name="Dejardin A."/>
            <person name="Depamphilis C."/>
            <person name="Detter J."/>
            <person name="Dirks B."/>
            <person name="Dubchak I."/>
            <person name="Duplessis S."/>
            <person name="Ehlting J."/>
            <person name="Ellis B."/>
            <person name="Gendler K."/>
            <person name="Goodstein D."/>
            <person name="Gribskov M."/>
            <person name="Grimwood J."/>
            <person name="Groover A."/>
            <person name="Gunter L."/>
            <person name="Hamberger B."/>
            <person name="Heinze B."/>
            <person name="Helariutta Y."/>
            <person name="Henrissat B."/>
            <person name="Holligan D."/>
            <person name="Holt R."/>
            <person name="Huang W."/>
            <person name="Islam-Faridi N."/>
            <person name="Jones S."/>
            <person name="Jones-Rhoades M."/>
            <person name="Jorgensen R."/>
            <person name="Joshi C."/>
            <person name="Kangasjarvi J."/>
            <person name="Karlsson J."/>
            <person name="Kelleher C."/>
            <person name="Kirkpatrick R."/>
            <person name="Kirst M."/>
            <person name="Kohler A."/>
            <person name="Kalluri U."/>
            <person name="Larimer F."/>
            <person name="Leebens-Mack J."/>
            <person name="Leple J.C."/>
            <person name="Locascio P."/>
            <person name="Lou Y."/>
            <person name="Lucas S."/>
            <person name="Martin F."/>
            <person name="Montanini B."/>
            <person name="Napoli C."/>
            <person name="Nelson D.R."/>
            <person name="Nelson C."/>
            <person name="Nieminen K."/>
            <person name="Nilsson O."/>
            <person name="Pereda V."/>
            <person name="Peter G."/>
            <person name="Philippe R."/>
            <person name="Pilate G."/>
            <person name="Poliakov A."/>
            <person name="Razumovskaya J."/>
            <person name="Richardson P."/>
            <person name="Rinaldi C."/>
            <person name="Ritland K."/>
            <person name="Rouze P."/>
            <person name="Ryaboy D."/>
            <person name="Schmutz J."/>
            <person name="Schrader J."/>
            <person name="Segerman B."/>
            <person name="Shin H."/>
            <person name="Siddiqui A."/>
            <person name="Sterky F."/>
            <person name="Terry A."/>
            <person name="Tsai C.J."/>
            <person name="Uberbacher E."/>
            <person name="Unneberg P."/>
            <person name="Vahala J."/>
            <person name="Wall K."/>
            <person name="Wessler S."/>
            <person name="Yang G."/>
            <person name="Yin T."/>
            <person name="Douglas C."/>
            <person name="Marra M."/>
            <person name="Sandberg G."/>
            <person name="Van de Peer Y."/>
            <person name="Rokhsar D."/>
        </authorList>
    </citation>
    <scope>NUCLEOTIDE SEQUENCE [LARGE SCALE GENOMIC DNA]</scope>
    <source>
        <strain evidence="3">cv. Nisqually</strain>
    </source>
</reference>
<proteinExistence type="predicted"/>
<feature type="region of interest" description="Disordered" evidence="1">
    <location>
        <begin position="33"/>
        <end position="56"/>
    </location>
</feature>
<dbReference type="Proteomes" id="UP000006729">
    <property type="component" value="Chromosome 5"/>
</dbReference>
<organism evidence="2 3">
    <name type="scientific">Populus trichocarpa</name>
    <name type="common">Western balsam poplar</name>
    <name type="synonym">Populus balsamifera subsp. trichocarpa</name>
    <dbReference type="NCBI Taxonomy" id="3694"/>
    <lineage>
        <taxon>Eukaryota</taxon>
        <taxon>Viridiplantae</taxon>
        <taxon>Streptophyta</taxon>
        <taxon>Embryophyta</taxon>
        <taxon>Tracheophyta</taxon>
        <taxon>Spermatophyta</taxon>
        <taxon>Magnoliopsida</taxon>
        <taxon>eudicotyledons</taxon>
        <taxon>Gunneridae</taxon>
        <taxon>Pentapetalae</taxon>
        <taxon>rosids</taxon>
        <taxon>fabids</taxon>
        <taxon>Malpighiales</taxon>
        <taxon>Salicaceae</taxon>
        <taxon>Saliceae</taxon>
        <taxon>Populus</taxon>
    </lineage>
</organism>
<name>A0A2K2ADR7_POPTR</name>
<dbReference type="EMBL" id="CM009294">
    <property type="protein sequence ID" value="PNT35672.1"/>
    <property type="molecule type" value="Genomic_DNA"/>
</dbReference>